<dbReference type="RefSeq" id="WP_209969057.1">
    <property type="nucleotide sequence ID" value="NZ_JAGGLB010000001.1"/>
</dbReference>
<sequence>MKKIAKLWMVSMILVICAACSTPEQNSGASSSPSTSATVGNETNQQNEPEAVQTANVKKAEPSPVYPTTFDTGDVLLYPNQYEISMVSTEFSTKVSPPNPGTLYSYYEVKDPDKIYVHNVFHVKNLGGTSISADEIMNVKIMYDGKYEYTGFSTIEEDGGSELSYSNITFIAPLTSGKLHFLTEVPLEVKTSGKSVEVVVTANGNSVKGTNTTSKGQTLTMGKEHPLPEQTAWQQYKPLKAAEKTVDEAYAELTILDAKFETSVKPPKASGMYSYYEVKDPGKIYAHISFAFKNLMTIGKDAEEAISVRLIYNNKYEYRGFSTIEEDNGSNFTYSNIVKIDPLSTERIHYVIEVPVEVKDSGLPVVFVIRMNETDYYYEMKP</sequence>
<organism evidence="3 4">
    <name type="scientific">Paenibacillus eucommiae</name>
    <dbReference type="NCBI Taxonomy" id="1355755"/>
    <lineage>
        <taxon>Bacteria</taxon>
        <taxon>Bacillati</taxon>
        <taxon>Bacillota</taxon>
        <taxon>Bacilli</taxon>
        <taxon>Bacillales</taxon>
        <taxon>Paenibacillaceae</taxon>
        <taxon>Paenibacillus</taxon>
    </lineage>
</organism>
<proteinExistence type="predicted"/>
<evidence type="ECO:0000313" key="4">
    <source>
        <dbReference type="Proteomes" id="UP001519287"/>
    </source>
</evidence>
<dbReference type="Proteomes" id="UP001519287">
    <property type="component" value="Unassembled WGS sequence"/>
</dbReference>
<reference evidence="3 4" key="1">
    <citation type="submission" date="2021-03" db="EMBL/GenBank/DDBJ databases">
        <title>Genomic Encyclopedia of Type Strains, Phase IV (KMG-IV): sequencing the most valuable type-strain genomes for metagenomic binning, comparative biology and taxonomic classification.</title>
        <authorList>
            <person name="Goeker M."/>
        </authorList>
    </citation>
    <scope>NUCLEOTIDE SEQUENCE [LARGE SCALE GENOMIC DNA]</scope>
    <source>
        <strain evidence="3 4">DSM 26048</strain>
    </source>
</reference>
<feature type="region of interest" description="Disordered" evidence="1">
    <location>
        <begin position="25"/>
        <end position="65"/>
    </location>
</feature>
<feature type="compositionally biased region" description="Polar residues" evidence="1">
    <location>
        <begin position="39"/>
        <end position="56"/>
    </location>
</feature>
<keyword evidence="4" id="KW-1185">Reference proteome</keyword>
<feature type="compositionally biased region" description="Low complexity" evidence="1">
    <location>
        <begin position="27"/>
        <end position="38"/>
    </location>
</feature>
<name>A0ABS4IMD3_9BACL</name>
<evidence type="ECO:0000256" key="1">
    <source>
        <dbReference type="SAM" id="MobiDB-lite"/>
    </source>
</evidence>
<gene>
    <name evidence="3" type="ORF">J2Z66_000332</name>
</gene>
<feature type="chain" id="PRO_5045953353" evidence="2">
    <location>
        <begin position="22"/>
        <end position="382"/>
    </location>
</feature>
<evidence type="ECO:0000313" key="3">
    <source>
        <dbReference type="EMBL" id="MBP1988737.1"/>
    </source>
</evidence>
<dbReference type="EMBL" id="JAGGLB010000001">
    <property type="protein sequence ID" value="MBP1988737.1"/>
    <property type="molecule type" value="Genomic_DNA"/>
</dbReference>
<feature type="signal peptide" evidence="2">
    <location>
        <begin position="1"/>
        <end position="21"/>
    </location>
</feature>
<protein>
    <submittedName>
        <fullName evidence="3">Uncharacterized protein</fullName>
    </submittedName>
</protein>
<keyword evidence="2" id="KW-0732">Signal</keyword>
<comment type="caution">
    <text evidence="3">The sequence shown here is derived from an EMBL/GenBank/DDBJ whole genome shotgun (WGS) entry which is preliminary data.</text>
</comment>
<evidence type="ECO:0000256" key="2">
    <source>
        <dbReference type="SAM" id="SignalP"/>
    </source>
</evidence>
<accession>A0ABS4IMD3</accession>